<keyword evidence="2" id="KW-1185">Reference proteome</keyword>
<sequence>MVHGDLGPHNVLRRRVGDRAELVLLDWDGAHVGAVGYDDLLAPAGVDGRELRTGRPPAVVTRIENAYREGLAAAGGVVLEDRTLRNLRVLSWLDLARWAVDRAPERLEVQVRLAREAVAAIRPA</sequence>
<evidence type="ECO:0000313" key="2">
    <source>
        <dbReference type="Proteomes" id="UP000245166"/>
    </source>
</evidence>
<comment type="caution">
    <text evidence="1">The sequence shown here is derived from an EMBL/GenBank/DDBJ whole genome shotgun (WGS) entry which is preliminary data.</text>
</comment>
<dbReference type="Proteomes" id="UP000245166">
    <property type="component" value="Unassembled WGS sequence"/>
</dbReference>
<evidence type="ECO:0008006" key="3">
    <source>
        <dbReference type="Google" id="ProtNLM"/>
    </source>
</evidence>
<dbReference type="EMBL" id="PYHR01000002">
    <property type="protein sequence ID" value="PWD49903.1"/>
    <property type="molecule type" value="Genomic_DNA"/>
</dbReference>
<dbReference type="SUPFAM" id="SSF56112">
    <property type="entry name" value="Protein kinase-like (PK-like)"/>
    <property type="match status" value="1"/>
</dbReference>
<accession>A0A2U1ZSI8</accession>
<name>A0A2U1ZSI8_9MICO</name>
<reference evidence="1 2" key="1">
    <citation type="submission" date="2018-03" db="EMBL/GenBank/DDBJ databases">
        <title>Genome assembly of novel Miniimonas species PCH200.</title>
        <authorList>
            <person name="Thakur V."/>
            <person name="Kumar V."/>
            <person name="Singh D."/>
        </authorList>
    </citation>
    <scope>NUCLEOTIDE SEQUENCE [LARGE SCALE GENOMIC DNA]</scope>
    <source>
        <strain evidence="1 2">PCH200</strain>
    </source>
</reference>
<dbReference type="InterPro" id="IPR011009">
    <property type="entry name" value="Kinase-like_dom_sf"/>
</dbReference>
<gene>
    <name evidence="1" type="ORF">C8046_03615</name>
</gene>
<proteinExistence type="predicted"/>
<dbReference type="Gene3D" id="3.90.1200.10">
    <property type="match status" value="1"/>
</dbReference>
<organism evidence="1 2">
    <name type="scientific">Serinibacter arcticus</name>
    <dbReference type="NCBI Taxonomy" id="1655435"/>
    <lineage>
        <taxon>Bacteria</taxon>
        <taxon>Bacillati</taxon>
        <taxon>Actinomycetota</taxon>
        <taxon>Actinomycetes</taxon>
        <taxon>Micrococcales</taxon>
        <taxon>Beutenbergiaceae</taxon>
        <taxon>Serinibacter</taxon>
    </lineage>
</organism>
<evidence type="ECO:0000313" key="1">
    <source>
        <dbReference type="EMBL" id="PWD49903.1"/>
    </source>
</evidence>
<protein>
    <recommendedName>
        <fullName evidence="3">Aminoglycoside phosphotransferase domain-containing protein</fullName>
    </recommendedName>
</protein>
<dbReference type="AlphaFoldDB" id="A0A2U1ZSI8"/>